<reference evidence="1 2" key="1">
    <citation type="journal article" date="2014" name="Genome Biol. Evol.">
        <title>The genome of the myxosporean Thelohanellus kitauei shows adaptations to nutrient acquisition within its fish host.</title>
        <authorList>
            <person name="Yang Y."/>
            <person name="Xiong J."/>
            <person name="Zhou Z."/>
            <person name="Huo F."/>
            <person name="Miao W."/>
            <person name="Ran C."/>
            <person name="Liu Y."/>
            <person name="Zhang J."/>
            <person name="Feng J."/>
            <person name="Wang M."/>
            <person name="Wang M."/>
            <person name="Wang L."/>
            <person name="Yao B."/>
        </authorList>
    </citation>
    <scope>NUCLEOTIDE SEQUENCE [LARGE SCALE GENOMIC DNA]</scope>
    <source>
        <strain evidence="1">Wuqing</strain>
    </source>
</reference>
<dbReference type="Proteomes" id="UP000031668">
    <property type="component" value="Unassembled WGS sequence"/>
</dbReference>
<keyword evidence="2" id="KW-1185">Reference proteome</keyword>
<sequence length="103" mass="11761">MKNRHSPFDERLIPLNIHGCLSDLLKTWAYLNYLACPTNFSVDLVNKIFDAEVSVKSCSLNDGGFGEISHIGSGLEALFYQRCRMSKKFLNISFERLKKHLAH</sequence>
<comment type="caution">
    <text evidence="1">The sequence shown here is derived from an EMBL/GenBank/DDBJ whole genome shotgun (WGS) entry which is preliminary data.</text>
</comment>
<proteinExistence type="predicted"/>
<dbReference type="EMBL" id="JWZT01005390">
    <property type="protein sequence ID" value="KII60937.1"/>
    <property type="molecule type" value="Genomic_DNA"/>
</dbReference>
<protein>
    <submittedName>
        <fullName evidence="1">Uncharacterized protein</fullName>
    </submittedName>
</protein>
<name>A0A0C2IVQ8_THEKT</name>
<evidence type="ECO:0000313" key="1">
    <source>
        <dbReference type="EMBL" id="KII60937.1"/>
    </source>
</evidence>
<evidence type="ECO:0000313" key="2">
    <source>
        <dbReference type="Proteomes" id="UP000031668"/>
    </source>
</evidence>
<accession>A0A0C2IVQ8</accession>
<dbReference type="AlphaFoldDB" id="A0A0C2IVQ8"/>
<gene>
    <name evidence="1" type="ORF">RF11_13910</name>
</gene>
<organism evidence="1 2">
    <name type="scientific">Thelohanellus kitauei</name>
    <name type="common">Myxosporean</name>
    <dbReference type="NCBI Taxonomy" id="669202"/>
    <lineage>
        <taxon>Eukaryota</taxon>
        <taxon>Metazoa</taxon>
        <taxon>Cnidaria</taxon>
        <taxon>Myxozoa</taxon>
        <taxon>Myxosporea</taxon>
        <taxon>Bivalvulida</taxon>
        <taxon>Platysporina</taxon>
        <taxon>Myxobolidae</taxon>
        <taxon>Thelohanellus</taxon>
    </lineage>
</organism>